<accession>A0A5Q0TIP9</accession>
<dbReference type="EMBL" id="CP045699">
    <property type="protein sequence ID" value="QGA64787.1"/>
    <property type="molecule type" value="Genomic_DNA"/>
</dbReference>
<keyword evidence="2" id="KW-1185">Reference proteome</keyword>
<evidence type="ECO:0000313" key="2">
    <source>
        <dbReference type="Proteomes" id="UP000348942"/>
    </source>
</evidence>
<dbReference type="RefSeq" id="WP_153446938.1">
    <property type="nucleotide sequence ID" value="NZ_CP045699.1"/>
</dbReference>
<organism evidence="1 2">
    <name type="scientific">Vibrio algicola</name>
    <dbReference type="NCBI Taxonomy" id="2662262"/>
    <lineage>
        <taxon>Bacteria</taxon>
        <taxon>Pseudomonadati</taxon>
        <taxon>Pseudomonadota</taxon>
        <taxon>Gammaproteobacteria</taxon>
        <taxon>Vibrionales</taxon>
        <taxon>Vibrionaceae</taxon>
        <taxon>Vibrio</taxon>
    </lineage>
</organism>
<dbReference type="Proteomes" id="UP000348942">
    <property type="component" value="Chromosome 1"/>
</dbReference>
<proteinExistence type="predicted"/>
<evidence type="ECO:0000313" key="1">
    <source>
        <dbReference type="EMBL" id="QGA64787.1"/>
    </source>
</evidence>
<gene>
    <name evidence="1" type="ORF">GFB47_04830</name>
</gene>
<reference evidence="1 2" key="1">
    <citation type="submission" date="2019-10" db="EMBL/GenBank/DDBJ databases">
        <title>Vibrio sp. nov., isolated from Coralline algae surface.</title>
        <authorList>
            <person name="Geng Y."/>
            <person name="Zhang X."/>
        </authorList>
    </citation>
    <scope>NUCLEOTIDE SEQUENCE [LARGE SCALE GENOMIC DNA]</scope>
    <source>
        <strain evidence="1 2">SM1977</strain>
    </source>
</reference>
<dbReference type="AlphaFoldDB" id="A0A5Q0TIP9"/>
<protein>
    <submittedName>
        <fullName evidence="1">Uncharacterized protein</fullName>
    </submittedName>
</protein>
<sequence>MSWTIESDTTTVSHNAGRGITVLELAGDVLTPSETNATARYAMQLERLTRGVISRISALNAIEHISKQLDSSMKREFYAYNTIAGLERLAQCEVDNEAIEPDPIKRLNHAIGRLRHKQKKATSTKRKRTIAESIIALQRYRDSLKEGTEKSLPINPESRREALFNVGIGRYIQSCNPLSRGAYRGSAMIESSNVIAVFNKQAKRNSEILRIKLSTDDAPPAPVKGRNLAMPMLSLEARDQTRMILGMTTTTTPT</sequence>
<name>A0A5Q0TIP9_9VIBR</name>